<keyword evidence="2" id="KW-1185">Reference proteome</keyword>
<organism evidence="1 2">
    <name type="scientific">Borrelia hermsii HS1</name>
    <dbReference type="NCBI Taxonomy" id="1867252"/>
    <lineage>
        <taxon>Bacteria</taxon>
        <taxon>Pseudomonadati</taxon>
        <taxon>Spirochaetota</taxon>
        <taxon>Spirochaetia</taxon>
        <taxon>Spirochaetales</taxon>
        <taxon>Borreliaceae</taxon>
        <taxon>Borrelia</taxon>
    </lineage>
</organism>
<keyword evidence="1" id="KW-0614">Plasmid</keyword>
<sequence length="197" mass="22921">MPVLGIDLSIYVLLMKNLILGEYLIMKAYKLFLKLLFIVNLFVFCDIFAKESFKIRYSSNSKGLGVVKLYLFSDYNLFSIYVGADDIRIRLELISDRAIKLKSIDLMGSVFHVGYKSTMDELVTMYNQDGRWITWGGIVVHLASHKSEWREFIRQANGEDLQFCVVCIEVERMIEREYYFKVSAESLSNVLYISELL</sequence>
<dbReference type="Proteomes" id="UP000078430">
    <property type="component" value="Plasmid megaplasmid"/>
</dbReference>
<reference evidence="1 2" key="2">
    <citation type="journal article" date="2016" name="Genome Announc.">
        <title>Chromosome and Plasmids of the Tick-Borne Relapsing Fever Agent Borrelia hermsii.</title>
        <authorList>
            <person name="Barbour A.G."/>
        </authorList>
    </citation>
    <scope>NUCLEOTIDE SEQUENCE [LARGE SCALE GENOMIC DNA]</scope>
    <source>
        <strain evidence="1 2">HS1</strain>
    </source>
</reference>
<gene>
    <name evidence="1" type="ORF">AXX13_A0595</name>
</gene>
<dbReference type="EMBL" id="CP014350">
    <property type="protein sequence ID" value="ANA43760.1"/>
    <property type="molecule type" value="Genomic_DNA"/>
</dbReference>
<proteinExistence type="predicted"/>
<protein>
    <submittedName>
        <fullName evidence="1">Uncharacterized protein</fullName>
    </submittedName>
</protein>
<name>A0ABN4NX70_BORHE</name>
<evidence type="ECO:0000313" key="1">
    <source>
        <dbReference type="EMBL" id="ANA43760.1"/>
    </source>
</evidence>
<geneLocation type="plasmid" evidence="1 2">
    <name>megaplasmid</name>
</geneLocation>
<accession>A0ABN4NX70</accession>
<evidence type="ECO:0000313" key="2">
    <source>
        <dbReference type="Proteomes" id="UP000078430"/>
    </source>
</evidence>
<reference evidence="1 2" key="1">
    <citation type="journal article" date="2013" name="J. Bacteriol.">
        <title>Large linear plasmids of Borrelia species that cause relapsing fever.</title>
        <authorList>
            <person name="Miller S.C."/>
            <person name="Porcella S.F."/>
            <person name="Raffel S.J."/>
            <person name="Schwan T.G."/>
            <person name="Barbour A.G."/>
        </authorList>
    </citation>
    <scope>NUCLEOTIDE SEQUENCE [LARGE SCALE GENOMIC DNA]</scope>
    <source>
        <strain evidence="1 2">HS1</strain>
    </source>
</reference>